<dbReference type="STRING" id="693977.Deipr_1605"/>
<dbReference type="Proteomes" id="UP000007718">
    <property type="component" value="Chromosome"/>
</dbReference>
<dbReference type="EMBL" id="CP002536">
    <property type="protein sequence ID" value="ADY26743.1"/>
    <property type="molecule type" value="Genomic_DNA"/>
</dbReference>
<reference evidence="2" key="1">
    <citation type="submission" date="2011-02" db="EMBL/GenBank/DDBJ databases">
        <title>The complete sequence of chromosome of Deinococcus proteolyticus DSM 20540.</title>
        <authorList>
            <consortium name="US DOE Joint Genome Institute (JGI-PGF)"/>
            <person name="Lucas S."/>
            <person name="Copeland A."/>
            <person name="Lapidus A."/>
            <person name="Bruce D."/>
            <person name="Goodwin L."/>
            <person name="Pitluck S."/>
            <person name="Kyrpides N."/>
            <person name="Mavromatis K."/>
            <person name="Pagani I."/>
            <person name="Ivanova N."/>
            <person name="Ovchinnikova G."/>
            <person name="Zeytun A."/>
            <person name="Detter J.C."/>
            <person name="Han C."/>
            <person name="Land M."/>
            <person name="Hauser L."/>
            <person name="Markowitz V."/>
            <person name="Cheng J.-F."/>
            <person name="Hugenholtz P."/>
            <person name="Woyke T."/>
            <person name="Wu D."/>
            <person name="Pukall R."/>
            <person name="Steenblock K."/>
            <person name="Brambilla E."/>
            <person name="Klenk H.-P."/>
            <person name="Eisen J.A."/>
        </authorList>
    </citation>
    <scope>NUCLEOTIDE SEQUENCE [LARGE SCALE GENOMIC DNA]</scope>
    <source>
        <strain evidence="2">ATCC 35074 / DSM 20540 / JCM 6276 / NBRC 101906 / NCIMB 13154 / VKM Ac-1939 / CCM 2703 / MRP</strain>
    </source>
</reference>
<name>F0RKG4_DEIPM</name>
<dbReference type="PANTHER" id="PTHR42110">
    <property type="entry name" value="L-ASPARAGINASE, PUTATIVE (AFU_ORTHOLOGUE AFUA_3G11890)-RELATED"/>
    <property type="match status" value="1"/>
</dbReference>
<accession>F0RKG4</accession>
<gene>
    <name evidence="1" type="ordered locus">Deipr_1605</name>
</gene>
<reference evidence="1 2" key="2">
    <citation type="journal article" date="2012" name="Stand. Genomic Sci.">
        <title>Complete genome sequence of the orange-red pigmented, radioresistant Deinococcus proteolyticus type strain (MRP(T)).</title>
        <authorList>
            <person name="Copeland A."/>
            <person name="Zeytun A."/>
            <person name="Yassawong M."/>
            <person name="Nolan M."/>
            <person name="Lucas S."/>
            <person name="Hammon N."/>
            <person name="Deshpande S."/>
            <person name="Cheng J.F."/>
            <person name="Han C."/>
            <person name="Tapia R."/>
            <person name="Goodwin L.A."/>
            <person name="Pitluck S."/>
            <person name="Mavromatis K."/>
            <person name="Liolios K."/>
            <person name="Pagani I."/>
            <person name="Ivanova N."/>
            <person name="Mikhailova N."/>
            <person name="Pati A."/>
            <person name="Chen A."/>
            <person name="Palaniappan K."/>
            <person name="Land M."/>
            <person name="Hauser L."/>
            <person name="Jeffries C.D."/>
            <person name="Brambilla E.M."/>
            <person name="Rohde M."/>
            <person name="Sikorski J."/>
            <person name="Pukall R."/>
            <person name="Goker M."/>
            <person name="Detter J.C."/>
            <person name="Woyke T."/>
            <person name="Bristow J."/>
            <person name="Eisen J.A."/>
            <person name="Markowitz V."/>
            <person name="Hugenholtz P."/>
            <person name="Kyrpides N.C."/>
            <person name="Klenk H.P."/>
            <person name="Lapidus A."/>
        </authorList>
    </citation>
    <scope>NUCLEOTIDE SEQUENCE [LARGE SCALE GENOMIC DNA]</scope>
    <source>
        <strain evidence="2">ATCC 35074 / DSM 20540 / JCM 6276 / NBRC 101906 / NCIMB 13154 / VKM Ac-1939 / CCM 2703 / MRP</strain>
    </source>
</reference>
<evidence type="ECO:0000313" key="2">
    <source>
        <dbReference type="Proteomes" id="UP000007718"/>
    </source>
</evidence>
<proteinExistence type="predicted"/>
<organism evidence="1 2">
    <name type="scientific">Deinococcus proteolyticus (strain ATCC 35074 / DSM 20540 / JCM 6276 / NBRC 101906 / NCIMB 13154 / VKM Ac-1939 / CCM 2703 / MRP)</name>
    <dbReference type="NCBI Taxonomy" id="693977"/>
    <lineage>
        <taxon>Bacteria</taxon>
        <taxon>Thermotogati</taxon>
        <taxon>Deinococcota</taxon>
        <taxon>Deinococci</taxon>
        <taxon>Deinococcales</taxon>
        <taxon>Deinococcaceae</taxon>
        <taxon>Deinococcus</taxon>
    </lineage>
</organism>
<dbReference type="OrthoDB" id="9770793at2"/>
<evidence type="ECO:0000313" key="1">
    <source>
        <dbReference type="EMBL" id="ADY26743.1"/>
    </source>
</evidence>
<dbReference type="Pfam" id="PF06089">
    <property type="entry name" value="Asparaginase_II"/>
    <property type="match status" value="1"/>
</dbReference>
<protein>
    <submittedName>
        <fullName evidence="1">L-asparaginase II</fullName>
    </submittedName>
</protein>
<sequence length="341" mass="35465">MTPTTQHAPAVVTFRRGGLPESRHEVHLAVVDPAGRVLAACGDPALVTFPRSASKPVQALPLALAAPDLPPDELAIACASHAGTPVHLAAVERLLARSGSTVADLRCGPHPPFDPQAAADLIRRGAVPTPLHHNCSGKHAGMLLACVLHGWPREGYTEPGHLLQRRILELHAELAGVPLAAIHAGTDGCSVPALALPLQGAARMFARLAAAPQERNGPDAALSRIFAAMTAHPDLVAGPGRLDTELMPLVPGLVAKMGAEAFYGLGLRDSAQGPVGTAFKVLDGGERARPYVALAVLEALGVPPTPQLRALAPQQQRNWAGRAVGEVAVKLPLHWAPPQSL</sequence>
<dbReference type="AlphaFoldDB" id="F0RKG4"/>
<dbReference type="InterPro" id="IPR010349">
    <property type="entry name" value="Asparaginase_II"/>
</dbReference>
<dbReference type="eggNOG" id="COG4448">
    <property type="taxonomic scope" value="Bacteria"/>
</dbReference>
<dbReference type="PANTHER" id="PTHR42110:SF1">
    <property type="entry name" value="L-ASPARAGINASE, PUTATIVE (AFU_ORTHOLOGUE AFUA_3G11890)-RELATED"/>
    <property type="match status" value="1"/>
</dbReference>
<dbReference type="HOGENOM" id="CLU_062004_0_0_0"/>
<keyword evidence="2" id="KW-1185">Reference proteome</keyword>
<dbReference type="KEGG" id="dpt:Deipr_1605"/>
<dbReference type="RefSeq" id="WP_013615351.1">
    <property type="nucleotide sequence ID" value="NC_015161.1"/>
</dbReference>